<evidence type="ECO:0000313" key="3">
    <source>
        <dbReference type="EMBL" id="MCW1922996.1"/>
    </source>
</evidence>
<dbReference type="Proteomes" id="UP001320876">
    <property type="component" value="Unassembled WGS sequence"/>
</dbReference>
<sequence length="214" mass="24573">MSDNTSDNTPVPQVLSPIMETQKNSPLWPSTWLQFTSFLIMLAVCLGGLVYYLRFANDHDRRAISMLIATPDGKEPGYTENSYNLGFWTPDELTDEDMANSTDSNYDWQKGSSEDKNLKFEEVLLKRCGDHMLGWRRHPIVGLGGSRTRKHGQWWTVTLHDSITPQDFAEKYKEFWKPRSKVYFEVVGRPHRMEPFSTSSEGVTKAKDGDAEKK</sequence>
<keyword evidence="2" id="KW-0472">Membrane</keyword>
<feature type="transmembrane region" description="Helical" evidence="2">
    <location>
        <begin position="32"/>
        <end position="53"/>
    </location>
</feature>
<keyword evidence="4" id="KW-1185">Reference proteome</keyword>
<keyword evidence="2" id="KW-1133">Transmembrane helix</keyword>
<organism evidence="3 4">
    <name type="scientific">Luteolibacter arcticus</name>
    <dbReference type="NCBI Taxonomy" id="1581411"/>
    <lineage>
        <taxon>Bacteria</taxon>
        <taxon>Pseudomonadati</taxon>
        <taxon>Verrucomicrobiota</taxon>
        <taxon>Verrucomicrobiia</taxon>
        <taxon>Verrucomicrobiales</taxon>
        <taxon>Verrucomicrobiaceae</taxon>
        <taxon>Luteolibacter</taxon>
    </lineage>
</organism>
<reference evidence="3 4" key="1">
    <citation type="submission" date="2022-10" db="EMBL/GenBank/DDBJ databases">
        <title>Luteolibacter arcticus strain CCTCC AB 2014275, whole genome shotgun sequencing project.</title>
        <authorList>
            <person name="Zhao G."/>
            <person name="Shen L."/>
        </authorList>
    </citation>
    <scope>NUCLEOTIDE SEQUENCE [LARGE SCALE GENOMIC DNA]</scope>
    <source>
        <strain evidence="3 4">CCTCC AB 2014275</strain>
    </source>
</reference>
<comment type="caution">
    <text evidence="3">The sequence shown here is derived from an EMBL/GenBank/DDBJ whole genome shotgun (WGS) entry which is preliminary data.</text>
</comment>
<dbReference type="EMBL" id="JAPDDT010000003">
    <property type="protein sequence ID" value="MCW1922996.1"/>
    <property type="molecule type" value="Genomic_DNA"/>
</dbReference>
<dbReference type="RefSeq" id="WP_264487101.1">
    <property type="nucleotide sequence ID" value="NZ_JAPDDT010000003.1"/>
</dbReference>
<feature type="compositionally biased region" description="Basic and acidic residues" evidence="1">
    <location>
        <begin position="204"/>
        <end position="214"/>
    </location>
</feature>
<evidence type="ECO:0000313" key="4">
    <source>
        <dbReference type="Proteomes" id="UP001320876"/>
    </source>
</evidence>
<gene>
    <name evidence="3" type="ORF">OKA05_10570</name>
</gene>
<name>A0ABT3GHA5_9BACT</name>
<evidence type="ECO:0000256" key="2">
    <source>
        <dbReference type="SAM" id="Phobius"/>
    </source>
</evidence>
<evidence type="ECO:0000256" key="1">
    <source>
        <dbReference type="SAM" id="MobiDB-lite"/>
    </source>
</evidence>
<keyword evidence="2" id="KW-0812">Transmembrane</keyword>
<feature type="region of interest" description="Disordered" evidence="1">
    <location>
        <begin position="193"/>
        <end position="214"/>
    </location>
</feature>
<proteinExistence type="predicted"/>
<protein>
    <submittedName>
        <fullName evidence="3">Uncharacterized protein</fullName>
    </submittedName>
</protein>
<accession>A0ABT3GHA5</accession>